<dbReference type="SUPFAM" id="SSF48264">
    <property type="entry name" value="Cytochrome P450"/>
    <property type="match status" value="1"/>
</dbReference>
<dbReference type="AlphaFoldDB" id="A0A6N7YZ13"/>
<evidence type="ECO:0000256" key="8">
    <source>
        <dbReference type="ARBA" id="ARBA00055433"/>
    </source>
</evidence>
<reference evidence="10 11" key="1">
    <citation type="submission" date="2019-11" db="EMBL/GenBank/DDBJ databases">
        <title>Draft genome of Amycolatopsis RM579.</title>
        <authorList>
            <person name="Duangmal K."/>
            <person name="Mingma R."/>
        </authorList>
    </citation>
    <scope>NUCLEOTIDE SEQUENCE [LARGE SCALE GENOMIC DNA]</scope>
    <source>
        <strain evidence="10 11">RM579</strain>
    </source>
</reference>
<dbReference type="RefSeq" id="WP_154754663.1">
    <property type="nucleotide sequence ID" value="NZ_WMBA01000001.1"/>
</dbReference>
<dbReference type="InterPro" id="IPR002397">
    <property type="entry name" value="Cyt_P450_B"/>
</dbReference>
<dbReference type="Proteomes" id="UP000440096">
    <property type="component" value="Unassembled WGS sequence"/>
</dbReference>
<organism evidence="10 11">
    <name type="scientific">Amycolatopsis pithecellobii</name>
    <dbReference type="NCBI Taxonomy" id="664692"/>
    <lineage>
        <taxon>Bacteria</taxon>
        <taxon>Bacillati</taxon>
        <taxon>Actinomycetota</taxon>
        <taxon>Actinomycetes</taxon>
        <taxon>Pseudonocardiales</taxon>
        <taxon>Pseudonocardiaceae</taxon>
        <taxon>Amycolatopsis</taxon>
    </lineage>
</organism>
<evidence type="ECO:0000256" key="7">
    <source>
        <dbReference type="ARBA" id="ARBA00023033"/>
    </source>
</evidence>
<evidence type="ECO:0000256" key="3">
    <source>
        <dbReference type="ARBA" id="ARBA00022617"/>
    </source>
</evidence>
<evidence type="ECO:0000256" key="6">
    <source>
        <dbReference type="ARBA" id="ARBA00023004"/>
    </source>
</evidence>
<name>A0A6N7YZ13_9PSEU</name>
<protein>
    <submittedName>
        <fullName evidence="10">Cytochrome P450</fullName>
    </submittedName>
</protein>
<dbReference type="GO" id="GO:0016705">
    <property type="term" value="F:oxidoreductase activity, acting on paired donors, with incorporation or reduction of molecular oxygen"/>
    <property type="evidence" value="ECO:0007669"/>
    <property type="project" value="InterPro"/>
</dbReference>
<dbReference type="GO" id="GO:0020037">
    <property type="term" value="F:heme binding"/>
    <property type="evidence" value="ECO:0007669"/>
    <property type="project" value="InterPro"/>
</dbReference>
<keyword evidence="11" id="KW-1185">Reference proteome</keyword>
<dbReference type="PANTHER" id="PTHR46696">
    <property type="entry name" value="P450, PUTATIVE (EUROFUNG)-RELATED"/>
    <property type="match status" value="1"/>
</dbReference>
<dbReference type="PANTHER" id="PTHR46696:SF1">
    <property type="entry name" value="CYTOCHROME P450 YJIB-RELATED"/>
    <property type="match status" value="1"/>
</dbReference>
<evidence type="ECO:0000313" key="11">
    <source>
        <dbReference type="Proteomes" id="UP000440096"/>
    </source>
</evidence>
<dbReference type="InterPro" id="IPR036396">
    <property type="entry name" value="Cyt_P450_sf"/>
</dbReference>
<dbReference type="OrthoDB" id="3209493at2"/>
<dbReference type="FunFam" id="1.10.630.10:FF:000018">
    <property type="entry name" value="Cytochrome P450 monooxygenase"/>
    <property type="match status" value="1"/>
</dbReference>
<dbReference type="Gene3D" id="1.10.630.10">
    <property type="entry name" value="Cytochrome P450"/>
    <property type="match status" value="1"/>
</dbReference>
<evidence type="ECO:0000256" key="4">
    <source>
        <dbReference type="ARBA" id="ARBA00022723"/>
    </source>
</evidence>
<accession>A0A6N7YZ13</accession>
<evidence type="ECO:0000256" key="2">
    <source>
        <dbReference type="ARBA" id="ARBA00010617"/>
    </source>
</evidence>
<evidence type="ECO:0000256" key="9">
    <source>
        <dbReference type="RuleBase" id="RU000461"/>
    </source>
</evidence>
<evidence type="ECO:0000256" key="1">
    <source>
        <dbReference type="ARBA" id="ARBA00004660"/>
    </source>
</evidence>
<dbReference type="EMBL" id="WMBA01000001">
    <property type="protein sequence ID" value="MTD52390.1"/>
    <property type="molecule type" value="Genomic_DNA"/>
</dbReference>
<proteinExistence type="inferred from homology"/>
<keyword evidence="6 9" id="KW-0408">Iron</keyword>
<dbReference type="CDD" id="cd20625">
    <property type="entry name" value="CYP164-like"/>
    <property type="match status" value="1"/>
</dbReference>
<keyword evidence="5 9" id="KW-0560">Oxidoreductase</keyword>
<comment type="function">
    <text evidence="8">Involved in the coupling of aromatic side chains of the heptapeptide of vancomycin.</text>
</comment>
<comment type="pathway">
    <text evidence="1">Antibiotic biosynthesis; vancomycin biosynthesis.</text>
</comment>
<dbReference type="PROSITE" id="PS00086">
    <property type="entry name" value="CYTOCHROME_P450"/>
    <property type="match status" value="1"/>
</dbReference>
<dbReference type="PRINTS" id="PR00359">
    <property type="entry name" value="BP450"/>
</dbReference>
<keyword evidence="7 9" id="KW-0503">Monooxygenase</keyword>
<comment type="similarity">
    <text evidence="2 9">Belongs to the cytochrome P450 family.</text>
</comment>
<dbReference type="InterPro" id="IPR001128">
    <property type="entry name" value="Cyt_P450"/>
</dbReference>
<dbReference type="Pfam" id="PF00067">
    <property type="entry name" value="p450"/>
    <property type="match status" value="1"/>
</dbReference>
<keyword evidence="4 9" id="KW-0479">Metal-binding</keyword>
<evidence type="ECO:0000256" key="5">
    <source>
        <dbReference type="ARBA" id="ARBA00023002"/>
    </source>
</evidence>
<keyword evidence="3 9" id="KW-0349">Heme</keyword>
<evidence type="ECO:0000313" key="10">
    <source>
        <dbReference type="EMBL" id="MTD52390.1"/>
    </source>
</evidence>
<gene>
    <name evidence="10" type="ORF">GKO32_00080</name>
</gene>
<comment type="caution">
    <text evidence="10">The sequence shown here is derived from an EMBL/GenBank/DDBJ whole genome shotgun (WGS) entry which is preliminary data.</text>
</comment>
<dbReference type="GO" id="GO:0005506">
    <property type="term" value="F:iron ion binding"/>
    <property type="evidence" value="ECO:0007669"/>
    <property type="project" value="InterPro"/>
</dbReference>
<dbReference type="GO" id="GO:0004497">
    <property type="term" value="F:monooxygenase activity"/>
    <property type="evidence" value="ECO:0007669"/>
    <property type="project" value="UniProtKB-KW"/>
</dbReference>
<sequence>MPVDSRDTPGLRQEPAQQYDLLSPDILADPYPIYDLLRATDPVHFDERLDSWLLLRYDDVLDALSSPERFSSDRTAAYLGHLQGADAERFRQFADIRSRMLIYNDPPRHTRLRRPVRRGMSVRLVNGLRPRIREVVHELIDAVIEDGRADGIDDLGARIPVVVNSDLIGIPAADREKVKGWTADFVAAINAGGANVPTADLERGQNAVLAMREYFLDLGAARRAEPREDMLTALVRRDEDALGDDDLVATCIVTLFAGLETGLNLIGNGLLALLRHPEQVALLAERPDLVPGAVEEFLRYDGPLHLVGRLATEDITLRRQTIKKGDKVLVMLGAANHDPEVFPAPHELDIRRGENKHVAFSHGIHYCPGAELSRIEGEIAFEAILGRLSGLRQADGPLEWQPNLSFRGLRHLPLEFTPAPRKGPR</sequence>
<dbReference type="InterPro" id="IPR017972">
    <property type="entry name" value="Cyt_P450_CS"/>
</dbReference>